<comment type="pathway">
    <text evidence="13">Amino-acid biosynthesis; L-isoleucine biosynthesis; L-isoleucine from 2-oxobutanoate: step 3/4.</text>
</comment>
<evidence type="ECO:0000256" key="13">
    <source>
        <dbReference type="ARBA" id="ARBA00029437"/>
    </source>
</evidence>
<dbReference type="FunFam" id="3.50.30.80:FF:000001">
    <property type="entry name" value="Dihydroxy-acid dehydratase"/>
    <property type="match status" value="1"/>
</dbReference>
<name>A0A7J6FJR9_CANSA</name>
<dbReference type="SUPFAM" id="SSF143975">
    <property type="entry name" value="IlvD/EDD N-terminal domain-like"/>
    <property type="match status" value="1"/>
</dbReference>
<dbReference type="SUPFAM" id="SSF52016">
    <property type="entry name" value="LeuD/IlvD-like"/>
    <property type="match status" value="1"/>
</dbReference>
<evidence type="ECO:0000259" key="18">
    <source>
        <dbReference type="Pfam" id="PF24877"/>
    </source>
</evidence>
<dbReference type="PROSITE" id="PS00887">
    <property type="entry name" value="ILVD_EDD_2"/>
    <property type="match status" value="1"/>
</dbReference>
<dbReference type="Pfam" id="PF00920">
    <property type="entry name" value="ILVD_EDD_N"/>
    <property type="match status" value="1"/>
</dbReference>
<dbReference type="Proteomes" id="UP000583929">
    <property type="component" value="Unassembled WGS sequence"/>
</dbReference>
<feature type="domain" description="Dihydroxy-acid/6-phosphogluconate dehydratase N-terminal" evidence="17">
    <location>
        <begin position="75"/>
        <end position="383"/>
    </location>
</feature>
<dbReference type="PANTHER" id="PTHR21000:SF5">
    <property type="entry name" value="DIHYDROXY-ACID DEHYDRATASE, MITOCHONDRIAL"/>
    <property type="match status" value="1"/>
</dbReference>
<dbReference type="PROSITE" id="PS00886">
    <property type="entry name" value="ILVD_EDD_1"/>
    <property type="match status" value="1"/>
</dbReference>
<evidence type="ECO:0000259" key="17">
    <source>
        <dbReference type="Pfam" id="PF00920"/>
    </source>
</evidence>
<dbReference type="GO" id="GO:0009097">
    <property type="term" value="P:isoleucine biosynthetic process"/>
    <property type="evidence" value="ECO:0007669"/>
    <property type="project" value="UniProtKB-UniPathway"/>
</dbReference>
<evidence type="ECO:0000256" key="7">
    <source>
        <dbReference type="ARBA" id="ARBA00023004"/>
    </source>
</evidence>
<evidence type="ECO:0000256" key="10">
    <source>
        <dbReference type="ARBA" id="ARBA00023304"/>
    </source>
</evidence>
<dbReference type="InterPro" id="IPR004404">
    <property type="entry name" value="DihydroxyA_deHydtase"/>
</dbReference>
<dbReference type="NCBIfam" id="TIGR00110">
    <property type="entry name" value="ilvD"/>
    <property type="match status" value="1"/>
</dbReference>
<keyword evidence="5" id="KW-0479">Metal-binding</keyword>
<comment type="catalytic activity">
    <reaction evidence="16">
        <text>(2R,3R)-2,3-dihydroxy-3-methylpentanoate = (S)-3-methyl-2-oxopentanoate + H2O</text>
        <dbReference type="Rhea" id="RHEA:27694"/>
        <dbReference type="ChEBI" id="CHEBI:15377"/>
        <dbReference type="ChEBI" id="CHEBI:35146"/>
        <dbReference type="ChEBI" id="CHEBI:49258"/>
        <dbReference type="EC" id="4.2.1.9"/>
    </reaction>
    <physiologicalReaction direction="left-to-right" evidence="16">
        <dbReference type="Rhea" id="RHEA:27695"/>
    </physiologicalReaction>
</comment>
<accession>A0A7J6FJR9</accession>
<dbReference type="Gene3D" id="3.50.30.80">
    <property type="entry name" value="IlvD/EDD C-terminal domain-like"/>
    <property type="match status" value="1"/>
</dbReference>
<keyword evidence="9" id="KW-0456">Lyase</keyword>
<keyword evidence="20" id="KW-1185">Reference proteome</keyword>
<dbReference type="GO" id="GO:0004160">
    <property type="term" value="F:dihydroxy-acid dehydratase activity"/>
    <property type="evidence" value="ECO:0007669"/>
    <property type="project" value="UniProtKB-EC"/>
</dbReference>
<organism evidence="19 20">
    <name type="scientific">Cannabis sativa</name>
    <name type="common">Hemp</name>
    <name type="synonym">Marijuana</name>
    <dbReference type="NCBI Taxonomy" id="3483"/>
    <lineage>
        <taxon>Eukaryota</taxon>
        <taxon>Viridiplantae</taxon>
        <taxon>Streptophyta</taxon>
        <taxon>Embryophyta</taxon>
        <taxon>Tracheophyta</taxon>
        <taxon>Spermatophyta</taxon>
        <taxon>Magnoliopsida</taxon>
        <taxon>eudicotyledons</taxon>
        <taxon>Gunneridae</taxon>
        <taxon>Pentapetalae</taxon>
        <taxon>rosids</taxon>
        <taxon>fabids</taxon>
        <taxon>Rosales</taxon>
        <taxon>Cannabaceae</taxon>
        <taxon>Cannabis</taxon>
    </lineage>
</organism>
<evidence type="ECO:0000256" key="16">
    <source>
        <dbReference type="ARBA" id="ARBA00052865"/>
    </source>
</evidence>
<keyword evidence="10" id="KW-0100">Branched-chain amino acid biosynthesis</keyword>
<dbReference type="AlphaFoldDB" id="A0A7J6FJR9"/>
<dbReference type="InterPro" id="IPR000581">
    <property type="entry name" value="ILV_EDD_N"/>
</dbReference>
<comment type="similarity">
    <text evidence="2">Belongs to the IlvD/Edd family.</text>
</comment>
<evidence type="ECO:0000256" key="2">
    <source>
        <dbReference type="ARBA" id="ARBA00006486"/>
    </source>
</evidence>
<dbReference type="InterPro" id="IPR020558">
    <property type="entry name" value="DiOHA_6PGluconate_deHydtase_CS"/>
</dbReference>
<dbReference type="GO" id="GO:0009099">
    <property type="term" value="P:L-valine biosynthetic process"/>
    <property type="evidence" value="ECO:0007669"/>
    <property type="project" value="UniProtKB-UniPathway"/>
</dbReference>
<dbReference type="GO" id="GO:0046872">
    <property type="term" value="F:metal ion binding"/>
    <property type="evidence" value="ECO:0007669"/>
    <property type="project" value="UniProtKB-KW"/>
</dbReference>
<dbReference type="EC" id="4.2.1.9" evidence="14"/>
<keyword evidence="3" id="KW-0028">Amino-acid biosynthesis</keyword>
<evidence type="ECO:0000313" key="20">
    <source>
        <dbReference type="Proteomes" id="UP000583929"/>
    </source>
</evidence>
<evidence type="ECO:0000256" key="8">
    <source>
        <dbReference type="ARBA" id="ARBA00023014"/>
    </source>
</evidence>
<comment type="catalytic activity">
    <reaction evidence="11">
        <text>(2R)-2,3-dihydroxy-3-methylbutanoate = 3-methyl-2-oxobutanoate + H2O</text>
        <dbReference type="Rhea" id="RHEA:24809"/>
        <dbReference type="ChEBI" id="CHEBI:11851"/>
        <dbReference type="ChEBI" id="CHEBI:15377"/>
        <dbReference type="ChEBI" id="CHEBI:49072"/>
        <dbReference type="EC" id="4.2.1.9"/>
    </reaction>
    <physiologicalReaction direction="left-to-right" evidence="11">
        <dbReference type="Rhea" id="RHEA:24810"/>
    </physiologicalReaction>
</comment>
<evidence type="ECO:0000256" key="12">
    <source>
        <dbReference type="ARBA" id="ARBA00029436"/>
    </source>
</evidence>
<evidence type="ECO:0000256" key="14">
    <source>
        <dbReference type="ARBA" id="ARBA00029490"/>
    </source>
</evidence>
<evidence type="ECO:0000256" key="4">
    <source>
        <dbReference type="ARBA" id="ARBA00022714"/>
    </source>
</evidence>
<evidence type="ECO:0000256" key="9">
    <source>
        <dbReference type="ARBA" id="ARBA00023239"/>
    </source>
</evidence>
<protein>
    <recommendedName>
        <fullName evidence="14">dihydroxy-acid dehydratase</fullName>
        <ecNumber evidence="14">4.2.1.9</ecNumber>
    </recommendedName>
</protein>
<keyword evidence="8" id="KW-0411">Iron-sulfur</keyword>
<dbReference type="PANTHER" id="PTHR21000">
    <property type="entry name" value="DIHYDROXY-ACID DEHYDRATASE DAD"/>
    <property type="match status" value="1"/>
</dbReference>
<proteinExistence type="inferred from homology"/>
<dbReference type="InterPro" id="IPR056740">
    <property type="entry name" value="ILV_EDD_C"/>
</dbReference>
<evidence type="ECO:0000256" key="11">
    <source>
        <dbReference type="ARBA" id="ARBA00029304"/>
    </source>
</evidence>
<gene>
    <name evidence="19" type="ORF">G4B88_012658</name>
</gene>
<dbReference type="HAMAP" id="MF_00012">
    <property type="entry name" value="IlvD"/>
    <property type="match status" value="1"/>
</dbReference>
<dbReference type="UniPathway" id="UPA00047">
    <property type="reaction ID" value="UER00057"/>
</dbReference>
<reference evidence="19 20" key="1">
    <citation type="journal article" date="2020" name="bioRxiv">
        <title>Sequence and annotation of 42 cannabis genomes reveals extensive copy number variation in cannabinoid synthesis and pathogen resistance genes.</title>
        <authorList>
            <person name="Mckernan K.J."/>
            <person name="Helbert Y."/>
            <person name="Kane L.T."/>
            <person name="Ebling H."/>
            <person name="Zhang L."/>
            <person name="Liu B."/>
            <person name="Eaton Z."/>
            <person name="Mclaughlin S."/>
            <person name="Kingan S."/>
            <person name="Baybayan P."/>
            <person name="Concepcion G."/>
            <person name="Jordan M."/>
            <person name="Riva A."/>
            <person name="Barbazuk W."/>
            <person name="Harkins T."/>
        </authorList>
    </citation>
    <scope>NUCLEOTIDE SEQUENCE [LARGE SCALE GENOMIC DNA]</scope>
    <source>
        <strain evidence="20">cv. Jamaican Lion 4</strain>
        <tissue evidence="19">Leaf</tissue>
    </source>
</reference>
<keyword evidence="4" id="KW-0001">2Fe-2S</keyword>
<evidence type="ECO:0000256" key="5">
    <source>
        <dbReference type="ARBA" id="ARBA00022723"/>
    </source>
</evidence>
<keyword evidence="6" id="KW-0460">Magnesium</keyword>
<sequence length="626" mass="67160">MQAAFLAPSPRITLNPRLPFTVRAVQSPPSIAVESPPTKTQKLNKYSSQITEPKSQGGSQAILHGVGLSEDDMSKPQIGISSVWYEGNTCNMHLLSLSEAVKEGVQEAGMVGFRFNTIGVSDAISMGTRGMCYSLQSRDLIADSVETVMSAQWYDGNISIPGCDKNMPGTIMAMGRLNRPSIMVYGGTIKPGHFQGHTYDIVSAFQCYGEYVGGSISDEQRKSIIMNSCPGAGACGGMYTANTMASAIEAMGMSLPYSSSTPAEDSLKLDECRLAGKYLLELLKMDLKPRDIITEKSLRNAMVIVMALGGSTNAVLHLIAIARSVGLELSLDDFQKVSDKVPFLADLKPSGKYVMEDIHKIGGTPAVIRYLLELGFLDGDCMTGKLDSDCLHLLLISYTAALVNIINFFSPVTGKSLAENAKSFLPLSEGQDIIRPVANPIKKTGHLQILYGNLAPEGSVAKITGKEGIYFSGPALVFEGEESMLAAISEDPARFKGKVVVIRGEGPKGGPGMPEMLTPTSAIMGAGLGKEVALLTDGRFSGGSHGFVVGHICPEAQEGGPIGLLEDGDIINVDVQNRRIDVELTNEELERRRKNWIQPPYKATSGVLFKYIKNVEKASRGCVTDE</sequence>
<dbReference type="GO" id="GO:0051537">
    <property type="term" value="F:2 iron, 2 sulfur cluster binding"/>
    <property type="evidence" value="ECO:0007669"/>
    <property type="project" value="UniProtKB-KW"/>
</dbReference>
<comment type="caution">
    <text evidence="19">The sequence shown here is derived from an EMBL/GenBank/DDBJ whole genome shotgun (WGS) entry which is preliminary data.</text>
</comment>
<dbReference type="InterPro" id="IPR050165">
    <property type="entry name" value="DHAD_IlvD/Edd"/>
</dbReference>
<keyword evidence="7" id="KW-0408">Iron</keyword>
<evidence type="ECO:0000256" key="15">
    <source>
        <dbReference type="ARBA" id="ARBA00034078"/>
    </source>
</evidence>
<dbReference type="Pfam" id="PF24877">
    <property type="entry name" value="ILV_EDD_C"/>
    <property type="match status" value="1"/>
</dbReference>
<dbReference type="EMBL" id="JAATIQ010000201">
    <property type="protein sequence ID" value="KAF4370858.1"/>
    <property type="molecule type" value="Genomic_DNA"/>
</dbReference>
<dbReference type="GO" id="GO:0009570">
    <property type="term" value="C:chloroplast stroma"/>
    <property type="evidence" value="ECO:0007669"/>
    <property type="project" value="TreeGrafter"/>
</dbReference>
<dbReference type="InterPro" id="IPR037237">
    <property type="entry name" value="IlvD/EDD_N"/>
</dbReference>
<evidence type="ECO:0000256" key="6">
    <source>
        <dbReference type="ARBA" id="ARBA00022842"/>
    </source>
</evidence>
<evidence type="ECO:0000256" key="3">
    <source>
        <dbReference type="ARBA" id="ARBA00022605"/>
    </source>
</evidence>
<comment type="pathway">
    <text evidence="12">Amino-acid biosynthesis; L-valine biosynthesis; L-valine from pyruvate: step 3/4.</text>
</comment>
<evidence type="ECO:0000256" key="1">
    <source>
        <dbReference type="ARBA" id="ARBA00001946"/>
    </source>
</evidence>
<evidence type="ECO:0000313" key="19">
    <source>
        <dbReference type="EMBL" id="KAF4370858.1"/>
    </source>
</evidence>
<dbReference type="UniPathway" id="UPA00049">
    <property type="reaction ID" value="UER00061"/>
</dbReference>
<dbReference type="InterPro" id="IPR042096">
    <property type="entry name" value="Dihydro-acid_dehy_C"/>
</dbReference>
<comment type="cofactor">
    <cofactor evidence="15">
        <name>[2Fe-2S] cluster</name>
        <dbReference type="ChEBI" id="CHEBI:190135"/>
    </cofactor>
</comment>
<comment type="cofactor">
    <cofactor evidence="1">
        <name>Mg(2+)</name>
        <dbReference type="ChEBI" id="CHEBI:18420"/>
    </cofactor>
</comment>
<feature type="domain" description="Dihydroxy-acid/6-phosphogluconate dehydratase C-terminal" evidence="18">
    <location>
        <begin position="432"/>
        <end position="622"/>
    </location>
</feature>